<evidence type="ECO:0000313" key="3">
    <source>
        <dbReference type="Proteomes" id="UP000216308"/>
    </source>
</evidence>
<dbReference type="Proteomes" id="UP000216308">
    <property type="component" value="Unassembled WGS sequence"/>
</dbReference>
<dbReference type="AlphaFoldDB" id="A0A256IIT9"/>
<keyword evidence="1" id="KW-1133">Transmembrane helix</keyword>
<accession>A0A256IIT9</accession>
<name>A0A256IIT9_9EURY</name>
<sequence length="328" mass="35742">MQRDYRLAIYALSIATVLLAASGIAVIAGATLSPEATGNPADEDNVAQLNGDQQQFNGSLTQTDGDEYTLHQAQRTCGGALRLNSTERNGTSHRVEDVTVTLVSHHNGSVVDEIGRQRLAELIVEQTGDRVGLSEYSQLEVRVNQYYESTAREEPLDIAGIRVRPTDDCLPLVRGTVNRTNETITVQTTRPDLDAVELNYSNDIGVLERDDRELIERLIVADEQASYNVQTHIDATELEATVVEATADEHVDIKLEHPDGSGSTVMLTVDLDSETVAHTWVEIQIDESNIKMIDENGSADGSDTIVRTDSVAIDPNESNITVVNETSG</sequence>
<dbReference type="RefSeq" id="WP_094532616.1">
    <property type="nucleotide sequence ID" value="NZ_NHPJ01000094.1"/>
</dbReference>
<gene>
    <name evidence="2" type="ORF">DJ70_10105</name>
</gene>
<feature type="transmembrane region" description="Helical" evidence="1">
    <location>
        <begin position="7"/>
        <end position="30"/>
    </location>
</feature>
<keyword evidence="3" id="KW-1185">Reference proteome</keyword>
<protein>
    <submittedName>
        <fullName evidence="2">Uncharacterized protein</fullName>
    </submittedName>
</protein>
<keyword evidence="1" id="KW-0472">Membrane</keyword>
<reference evidence="2 3" key="1">
    <citation type="journal article" date="2014" name="Front. Microbiol.">
        <title>Population and genomic analysis of the genus Halorubrum.</title>
        <authorList>
            <person name="Fullmer M.S."/>
            <person name="Soucy S.M."/>
            <person name="Swithers K.S."/>
            <person name="Makkay A.M."/>
            <person name="Wheeler R."/>
            <person name="Ventosa A."/>
            <person name="Gogarten J.P."/>
            <person name="Papke R.T."/>
        </authorList>
    </citation>
    <scope>NUCLEOTIDE SEQUENCE [LARGE SCALE GENOMIC DNA]</scope>
    <source>
        <strain evidence="2 3">Cb34</strain>
    </source>
</reference>
<keyword evidence="1" id="KW-0812">Transmembrane</keyword>
<evidence type="ECO:0000256" key="1">
    <source>
        <dbReference type="SAM" id="Phobius"/>
    </source>
</evidence>
<comment type="caution">
    <text evidence="2">The sequence shown here is derived from an EMBL/GenBank/DDBJ whole genome shotgun (WGS) entry which is preliminary data.</text>
</comment>
<dbReference type="OrthoDB" id="221894at2157"/>
<proteinExistence type="predicted"/>
<evidence type="ECO:0000313" key="2">
    <source>
        <dbReference type="EMBL" id="OYR56037.1"/>
    </source>
</evidence>
<dbReference type="EMBL" id="NHPJ01000094">
    <property type="protein sequence ID" value="OYR56037.1"/>
    <property type="molecule type" value="Genomic_DNA"/>
</dbReference>
<organism evidence="2 3">
    <name type="scientific">Halorubrum halodurans</name>
    <dbReference type="NCBI Taxonomy" id="1383851"/>
    <lineage>
        <taxon>Archaea</taxon>
        <taxon>Methanobacteriati</taxon>
        <taxon>Methanobacteriota</taxon>
        <taxon>Stenosarchaea group</taxon>
        <taxon>Halobacteria</taxon>
        <taxon>Halobacteriales</taxon>
        <taxon>Haloferacaceae</taxon>
        <taxon>Halorubrum</taxon>
    </lineage>
</organism>